<comment type="caution">
    <text evidence="5">Lacks conserved residue(s) required for the propagation of feature annotation.</text>
</comment>
<dbReference type="InterPro" id="IPR005202">
    <property type="entry name" value="TF_GRAS"/>
</dbReference>
<organism evidence="7 8">
    <name type="scientific">Morella rubra</name>
    <name type="common">Chinese bayberry</name>
    <dbReference type="NCBI Taxonomy" id="262757"/>
    <lineage>
        <taxon>Eukaryota</taxon>
        <taxon>Viridiplantae</taxon>
        <taxon>Streptophyta</taxon>
        <taxon>Embryophyta</taxon>
        <taxon>Tracheophyta</taxon>
        <taxon>Spermatophyta</taxon>
        <taxon>Magnoliopsida</taxon>
        <taxon>eudicotyledons</taxon>
        <taxon>Gunneridae</taxon>
        <taxon>Pentapetalae</taxon>
        <taxon>rosids</taxon>
        <taxon>fabids</taxon>
        <taxon>Fagales</taxon>
        <taxon>Myricaceae</taxon>
        <taxon>Morella</taxon>
    </lineage>
</organism>
<gene>
    <name evidence="7" type="ORF">CJ030_MR4G015948</name>
</gene>
<evidence type="ECO:0000256" key="6">
    <source>
        <dbReference type="SAM" id="MobiDB-lite"/>
    </source>
</evidence>
<protein>
    <submittedName>
        <fullName evidence="7">Scarecrow-like protein 18</fullName>
    </submittedName>
</protein>
<keyword evidence="8" id="KW-1185">Reference proteome</keyword>
<keyword evidence="3" id="KW-0804">Transcription</keyword>
<feature type="short sequence motif" description="VHIID" evidence="5">
    <location>
        <begin position="188"/>
        <end position="192"/>
    </location>
</feature>
<dbReference type="PROSITE" id="PS50985">
    <property type="entry name" value="GRAS"/>
    <property type="match status" value="1"/>
</dbReference>
<dbReference type="EMBL" id="RXIC02000022">
    <property type="protein sequence ID" value="KAB1214975.1"/>
    <property type="molecule type" value="Genomic_DNA"/>
</dbReference>
<sequence length="445" mass="49913">MASFNSSSRDQQEEEDPGSDLQYRHQIIPEPSREGFTSALPNAIHMRQLLIRCAELISKSDFSAAHRLVSILSGNSSPYGDSTERLVHQFAKALSLRLNSCCYAATAAASATTTATAASAPMMRIISPAETSATATTTNNSNNADTEPEEALQSCYLSLNQITPFLRFSHLTANQAILEAIDKGQKAIHILDFDILHGLQWPPLMQALAERSYPPPMLRITATGHDLNILHRTGDRLLKFAQSLGLRFQFHPLLLHNSNDPVIPPALALLPDEALAVNCVHFLHRLLKDDSRGLRLFLHKIKALNPKVVTIAEREANHNHPLFLQRFVEALDHYSAVFDSLEATLPPYSGERFTVEQVWFGREIMDIVAAEGDNRRERHERFESWEVMLRGSGFSNVPLSPFALSQAKLLLRLHYPSEGYHLHIRNDSLFLGWRNRALFSVSSWQ</sequence>
<comment type="caution">
    <text evidence="7">The sequence shown here is derived from an EMBL/GenBank/DDBJ whole genome shotgun (WGS) entry which is preliminary data.</text>
</comment>
<comment type="similarity">
    <text evidence="5">Belongs to the GRAS family.</text>
</comment>
<dbReference type="AlphaFoldDB" id="A0A6A1VQN4"/>
<proteinExistence type="inferred from homology"/>
<feature type="region of interest" description="PFYRE" evidence="5">
    <location>
        <begin position="275"/>
        <end position="366"/>
    </location>
</feature>
<dbReference type="Proteomes" id="UP000516437">
    <property type="component" value="Chromosome 4"/>
</dbReference>
<name>A0A6A1VQN4_9ROSI</name>
<evidence type="ECO:0000256" key="1">
    <source>
        <dbReference type="ARBA" id="ARBA00004123"/>
    </source>
</evidence>
<keyword evidence="2" id="KW-0805">Transcription regulation</keyword>
<evidence type="ECO:0000256" key="4">
    <source>
        <dbReference type="ARBA" id="ARBA00023242"/>
    </source>
</evidence>
<dbReference type="PANTHER" id="PTHR31636">
    <property type="entry name" value="OSJNBA0084A10.13 PROTEIN-RELATED"/>
    <property type="match status" value="1"/>
</dbReference>
<dbReference type="OrthoDB" id="1882904at2759"/>
<reference evidence="7 8" key="1">
    <citation type="journal article" date="2019" name="Plant Biotechnol. J.">
        <title>The red bayberry genome and genetic basis of sex determination.</title>
        <authorList>
            <person name="Jia H.M."/>
            <person name="Jia H.J."/>
            <person name="Cai Q.L."/>
            <person name="Wang Y."/>
            <person name="Zhao H.B."/>
            <person name="Yang W.F."/>
            <person name="Wang G.Y."/>
            <person name="Li Y.H."/>
            <person name="Zhan D.L."/>
            <person name="Shen Y.T."/>
            <person name="Niu Q.F."/>
            <person name="Chang L."/>
            <person name="Qiu J."/>
            <person name="Zhao L."/>
            <person name="Xie H.B."/>
            <person name="Fu W.Y."/>
            <person name="Jin J."/>
            <person name="Li X.W."/>
            <person name="Jiao Y."/>
            <person name="Zhou C.C."/>
            <person name="Tu T."/>
            <person name="Chai C.Y."/>
            <person name="Gao J.L."/>
            <person name="Fan L.J."/>
            <person name="van de Weg E."/>
            <person name="Wang J.Y."/>
            <person name="Gao Z.S."/>
        </authorList>
    </citation>
    <scope>NUCLEOTIDE SEQUENCE [LARGE SCALE GENOMIC DNA]</scope>
    <source>
        <tissue evidence="7">Leaves</tissue>
    </source>
</reference>
<comment type="subcellular location">
    <subcellularLocation>
        <location evidence="1">Nucleus</location>
    </subcellularLocation>
</comment>
<dbReference type="GO" id="GO:0005634">
    <property type="term" value="C:nucleus"/>
    <property type="evidence" value="ECO:0007669"/>
    <property type="project" value="UniProtKB-SubCell"/>
</dbReference>
<feature type="region of interest" description="SAW" evidence="5">
    <location>
        <begin position="369"/>
        <end position="445"/>
    </location>
</feature>
<keyword evidence="4" id="KW-0539">Nucleus</keyword>
<dbReference type="Pfam" id="PF03514">
    <property type="entry name" value="GRAS"/>
    <property type="match status" value="1"/>
</dbReference>
<feature type="region of interest" description="Disordered" evidence="6">
    <location>
        <begin position="1"/>
        <end position="24"/>
    </location>
</feature>
<evidence type="ECO:0000256" key="2">
    <source>
        <dbReference type="ARBA" id="ARBA00023015"/>
    </source>
</evidence>
<evidence type="ECO:0000313" key="7">
    <source>
        <dbReference type="EMBL" id="KAB1214975.1"/>
    </source>
</evidence>
<feature type="short sequence motif" description="LXXLL motif" evidence="5">
    <location>
        <begin position="283"/>
        <end position="287"/>
    </location>
</feature>
<evidence type="ECO:0000256" key="5">
    <source>
        <dbReference type="PROSITE-ProRule" id="PRU01191"/>
    </source>
</evidence>
<evidence type="ECO:0000256" key="3">
    <source>
        <dbReference type="ARBA" id="ARBA00023163"/>
    </source>
</evidence>
<accession>A0A6A1VQN4</accession>
<evidence type="ECO:0000313" key="8">
    <source>
        <dbReference type="Proteomes" id="UP000516437"/>
    </source>
</evidence>